<evidence type="ECO:0000313" key="1">
    <source>
        <dbReference type="EMBL" id="EEV20557.1"/>
    </source>
</evidence>
<proteinExistence type="predicted"/>
<dbReference type="STRING" id="596324.TREVI0001_1418"/>
<reference evidence="1 2" key="1">
    <citation type="submission" date="2009-07" db="EMBL/GenBank/DDBJ databases">
        <authorList>
            <person name="Madupu R."/>
            <person name="Sebastian Y."/>
            <person name="Durkin A.S."/>
            <person name="Torralba M."/>
            <person name="Methe B."/>
            <person name="Sutton G.G."/>
            <person name="Strausberg R.L."/>
            <person name="Nelson K.E."/>
        </authorList>
    </citation>
    <scope>NUCLEOTIDE SEQUENCE [LARGE SCALE GENOMIC DNA]</scope>
    <source>
        <strain evidence="1 2">ATCC 35580</strain>
    </source>
</reference>
<organism evidence="1 2">
    <name type="scientific">Treponema vincentii ATCC 35580</name>
    <dbReference type="NCBI Taxonomy" id="596324"/>
    <lineage>
        <taxon>Bacteria</taxon>
        <taxon>Pseudomonadati</taxon>
        <taxon>Spirochaetota</taxon>
        <taxon>Spirochaetia</taxon>
        <taxon>Spirochaetales</taxon>
        <taxon>Treponemataceae</taxon>
        <taxon>Treponema</taxon>
    </lineage>
</organism>
<evidence type="ECO:0000313" key="2">
    <source>
        <dbReference type="Proteomes" id="UP000004509"/>
    </source>
</evidence>
<name>C8PPV7_9SPIR</name>
<dbReference type="EMBL" id="ACYH01000031">
    <property type="protein sequence ID" value="EEV20557.1"/>
    <property type="molecule type" value="Genomic_DNA"/>
</dbReference>
<gene>
    <name evidence="1" type="ORF">TREVI0001_1418</name>
</gene>
<comment type="caution">
    <text evidence="1">The sequence shown here is derived from an EMBL/GenBank/DDBJ whole genome shotgun (WGS) entry which is preliminary data.</text>
</comment>
<accession>C8PPV7</accession>
<dbReference type="Proteomes" id="UP000004509">
    <property type="component" value="Unassembled WGS sequence"/>
</dbReference>
<sequence length="39" mass="4379">MYKAVELLKNSDVSITQMPVRSAITAIGICKLRLKMLWG</sequence>
<protein>
    <submittedName>
        <fullName evidence="1">Uncharacterized protein</fullName>
    </submittedName>
</protein>
<dbReference type="AlphaFoldDB" id="C8PPV7"/>